<feature type="binding site" evidence="2">
    <location>
        <position position="187"/>
    </location>
    <ligand>
        <name>FAD</name>
        <dbReference type="ChEBI" id="CHEBI:57692"/>
    </ligand>
</feature>
<dbReference type="InterPro" id="IPR050816">
    <property type="entry name" value="Flavin-dep_Halogenase_NPB"/>
</dbReference>
<dbReference type="GO" id="GO:0000166">
    <property type="term" value="F:nucleotide binding"/>
    <property type="evidence" value="ECO:0007669"/>
    <property type="project" value="UniProtKB-KW"/>
</dbReference>
<keyword evidence="4" id="KW-1185">Reference proteome</keyword>
<dbReference type="AlphaFoldDB" id="A0A3N1P249"/>
<dbReference type="GO" id="GO:0004497">
    <property type="term" value="F:monooxygenase activity"/>
    <property type="evidence" value="ECO:0007669"/>
    <property type="project" value="InterPro"/>
</dbReference>
<name>A0A3N1P249_9GAMM</name>
<dbReference type="PIRSF" id="PIRSF011396">
    <property type="entry name" value="Trp_halogenase"/>
    <property type="match status" value="1"/>
</dbReference>
<comment type="caution">
    <text evidence="3">The sequence shown here is derived from an EMBL/GenBank/DDBJ whole genome shotgun (WGS) entry which is preliminary data.</text>
</comment>
<dbReference type="InterPro" id="IPR006905">
    <property type="entry name" value="Flavin_halogenase"/>
</dbReference>
<protein>
    <submittedName>
        <fullName evidence="3">Flavin-dependent dehydrogenase</fullName>
    </submittedName>
</protein>
<dbReference type="InterPro" id="IPR033856">
    <property type="entry name" value="Trp_halogen"/>
</dbReference>
<dbReference type="InterPro" id="IPR036188">
    <property type="entry name" value="FAD/NAD-bd_sf"/>
</dbReference>
<feature type="binding site" evidence="2">
    <location>
        <position position="344"/>
    </location>
    <ligand>
        <name>L-tryptophan</name>
        <dbReference type="ChEBI" id="CHEBI:57912"/>
    </ligand>
</feature>
<dbReference type="PANTHER" id="PTHR43747:SF4">
    <property type="entry name" value="FLAVIN-DEPENDENT TRYPTOPHAN HALOGENASE"/>
    <property type="match status" value="1"/>
</dbReference>
<evidence type="ECO:0000256" key="1">
    <source>
        <dbReference type="PIRSR" id="PIRSR011396-1"/>
    </source>
</evidence>
<gene>
    <name evidence="3" type="ORF">EDC38_2304</name>
</gene>
<feature type="binding site" evidence="2">
    <location>
        <position position="348"/>
    </location>
    <ligand>
        <name>FAD</name>
        <dbReference type="ChEBI" id="CHEBI:57692"/>
    </ligand>
</feature>
<dbReference type="PANTHER" id="PTHR43747">
    <property type="entry name" value="FAD-BINDING PROTEIN"/>
    <property type="match status" value="1"/>
</dbReference>
<organism evidence="3 4">
    <name type="scientific">Marinimicrobium koreense</name>
    <dbReference type="NCBI Taxonomy" id="306545"/>
    <lineage>
        <taxon>Bacteria</taxon>
        <taxon>Pseudomonadati</taxon>
        <taxon>Pseudomonadota</taxon>
        <taxon>Gammaproteobacteria</taxon>
        <taxon>Cellvibrionales</taxon>
        <taxon>Cellvibrionaceae</taxon>
        <taxon>Marinimicrobium</taxon>
    </lineage>
</organism>
<dbReference type="PROSITE" id="PS51257">
    <property type="entry name" value="PROKAR_LIPOPROTEIN"/>
    <property type="match status" value="1"/>
</dbReference>
<keyword evidence="2" id="KW-0274">FAD</keyword>
<dbReference type="OrthoDB" id="6278312at2"/>
<dbReference type="SUPFAM" id="SSF51905">
    <property type="entry name" value="FAD/NAD(P)-binding domain"/>
    <property type="match status" value="1"/>
</dbReference>
<feature type="active site" evidence="1">
    <location>
        <position position="79"/>
    </location>
</feature>
<reference evidence="3 4" key="1">
    <citation type="submission" date="2018-11" db="EMBL/GenBank/DDBJ databases">
        <title>Genomic Encyclopedia of Type Strains, Phase IV (KMG-IV): sequencing the most valuable type-strain genomes for metagenomic binning, comparative biology and taxonomic classification.</title>
        <authorList>
            <person name="Goeker M."/>
        </authorList>
    </citation>
    <scope>NUCLEOTIDE SEQUENCE [LARGE SCALE GENOMIC DNA]</scope>
    <source>
        <strain evidence="3 4">DSM 16974</strain>
    </source>
</reference>
<sequence>MTTTGKPEKILIVGGGTAGWMAACLLNSRWPDIEVCVLESRDIGVVGVGEGSTPHLKVFFDAVGIEESEWMPKCNATYKNGISFHGWSSIPGFESYFHPFPAQTDDLLTVPLFLRNVQARLRGDYAHAHPDSYFLETYLAQNNLGPLADECFPFGAAYGYHFDSKLLGQFLSEKAVARGVKRIIGTVTEVLLSTDGAISSVRLAGNDTLEADFFVDCSGFRSLLMQGALKTRFLGFEDNLFNDAAVVLPSETSTTIPPETRSTALSNGWAWKIPLTNRYGNGYVYSSSHIDADRAETELRQNLGLLESDTPARHLNMKVGRVASHWTKNCLAVGLSQGFIEPLEATAIALSFETVRRFMLHFERGGFTNQGADDFNREINTKFEGIRDYIVCHYKVNQRRDTAYWRDNAENTKLSEHLSRILYLWQHSENFAQEMQANHLGGSYQPKSWACLLAGYGVFPPLRSSTGSPTAEASQEQDQLADFIRRCALNFRPHNELLAPAVAEQSVV</sequence>
<feature type="binding site" evidence="2">
    <location>
        <position position="79"/>
    </location>
    <ligand>
        <name>7-chloro-L-tryptophan</name>
        <dbReference type="ChEBI" id="CHEBI:58713"/>
    </ligand>
</feature>
<dbReference type="Proteomes" id="UP000273643">
    <property type="component" value="Unassembled WGS sequence"/>
</dbReference>
<dbReference type="EMBL" id="RJUK01000001">
    <property type="protein sequence ID" value="ROQ21678.1"/>
    <property type="molecule type" value="Genomic_DNA"/>
</dbReference>
<dbReference type="RefSeq" id="WP_123638626.1">
    <property type="nucleotide sequence ID" value="NZ_RJUK01000001.1"/>
</dbReference>
<accession>A0A3N1P249</accession>
<proteinExistence type="predicted"/>
<evidence type="ECO:0000313" key="3">
    <source>
        <dbReference type="EMBL" id="ROQ21678.1"/>
    </source>
</evidence>
<feature type="binding site" evidence="2">
    <location>
        <position position="335"/>
    </location>
    <ligand>
        <name>FAD</name>
        <dbReference type="ChEBI" id="CHEBI:57692"/>
    </ligand>
</feature>
<evidence type="ECO:0000313" key="4">
    <source>
        <dbReference type="Proteomes" id="UP000273643"/>
    </source>
</evidence>
<keyword evidence="2" id="KW-0547">Nucleotide-binding</keyword>
<evidence type="ECO:0000256" key="2">
    <source>
        <dbReference type="PIRSR" id="PIRSR011396-2"/>
    </source>
</evidence>
<dbReference type="Gene3D" id="3.50.50.60">
    <property type="entry name" value="FAD/NAD(P)-binding domain"/>
    <property type="match status" value="1"/>
</dbReference>
<feature type="binding site" evidence="2">
    <location>
        <begin position="15"/>
        <end position="18"/>
    </location>
    <ligand>
        <name>FAD</name>
        <dbReference type="ChEBI" id="CHEBI:57692"/>
    </ligand>
</feature>
<keyword evidence="2" id="KW-0285">Flavoprotein</keyword>
<dbReference type="Pfam" id="PF04820">
    <property type="entry name" value="Trp_halogenase"/>
    <property type="match status" value="1"/>
</dbReference>